<evidence type="ECO:0000313" key="2">
    <source>
        <dbReference type="EMBL" id="MCI5755550.1"/>
    </source>
</evidence>
<accession>A0AAE3K033</accession>
<dbReference type="GO" id="GO:0032259">
    <property type="term" value="P:methylation"/>
    <property type="evidence" value="ECO:0007669"/>
    <property type="project" value="UniProtKB-KW"/>
</dbReference>
<reference evidence="2 3" key="1">
    <citation type="submission" date="2022-03" db="EMBL/GenBank/DDBJ databases">
        <title>Metagenome-assembled genomes from swine fecal metagenomes.</title>
        <authorList>
            <person name="Holman D.B."/>
            <person name="Kommadath A."/>
        </authorList>
    </citation>
    <scope>NUCLEOTIDE SEQUENCE [LARGE SCALE GENOMIC DNA]</scope>
    <source>
        <strain evidence="2">SUG147</strain>
    </source>
</reference>
<keyword evidence="2" id="KW-0808">Transferase</keyword>
<dbReference type="Proteomes" id="UP001139365">
    <property type="component" value="Unassembled WGS sequence"/>
</dbReference>
<feature type="domain" description="Methyltransferase FkbM" evidence="1">
    <location>
        <begin position="179"/>
        <end position="291"/>
    </location>
</feature>
<protein>
    <submittedName>
        <fullName evidence="2">FkbM family methyltransferase</fullName>
    </submittedName>
</protein>
<dbReference type="InterPro" id="IPR029063">
    <property type="entry name" value="SAM-dependent_MTases_sf"/>
</dbReference>
<dbReference type="GO" id="GO:0008168">
    <property type="term" value="F:methyltransferase activity"/>
    <property type="evidence" value="ECO:0007669"/>
    <property type="project" value="UniProtKB-KW"/>
</dbReference>
<dbReference type="AlphaFoldDB" id="A0AAE3K033"/>
<comment type="caution">
    <text evidence="2">The sequence shown here is derived from an EMBL/GenBank/DDBJ whole genome shotgun (WGS) entry which is preliminary data.</text>
</comment>
<evidence type="ECO:0000313" key="3">
    <source>
        <dbReference type="Proteomes" id="UP001139365"/>
    </source>
</evidence>
<organism evidence="2 3">
    <name type="scientific">Candidatus Colimorpha enterica</name>
    <dbReference type="NCBI Taxonomy" id="3083063"/>
    <lineage>
        <taxon>Bacteria</taxon>
        <taxon>Pseudomonadati</taxon>
        <taxon>Bacteroidota</taxon>
        <taxon>Bacteroidia</taxon>
        <taxon>Bacteroidales</taxon>
        <taxon>Candidatus Colimorpha</taxon>
    </lineage>
</organism>
<dbReference type="NCBIfam" id="TIGR01444">
    <property type="entry name" value="fkbM_fam"/>
    <property type="match status" value="1"/>
</dbReference>
<dbReference type="InterPro" id="IPR006342">
    <property type="entry name" value="FkbM_mtfrase"/>
</dbReference>
<dbReference type="EMBL" id="JALEMU010000071">
    <property type="protein sequence ID" value="MCI5755550.1"/>
    <property type="molecule type" value="Genomic_DNA"/>
</dbReference>
<dbReference type="Gene3D" id="3.40.50.150">
    <property type="entry name" value="Vaccinia Virus protein VP39"/>
    <property type="match status" value="1"/>
</dbReference>
<name>A0AAE3K033_9BACT</name>
<sequence length="348" mass="38540">MTDVWQYLRGIDRPIVMYGTGNGADRIFSVFDRLGITVSAIFASDGFVRSRTFHGIPVVSYTDVLKKYGGDFIIVLAFGSDRQEVVERFYQLDGRHELYAPDVPVAGEELFDADFFEKNREKIEAARELFSDSESLAVYDDVINYRLTGKIGYLKKHGTGTAEIMTDILKPEGYRTALDLGAYTGDTARELIAFAPSLETVIALEPDPRNFAKLAVSSELTGKIEPHLAAAWSRRDVLTFTKGGGRGIHRTGGGKTVEIAAAPADSFLCGRIPDYIKIDVEGAENEAIDGCRGAMSHSPDLKIAVYHRSRDIFDIPMKIHGINPDYRMFLRKAPSVPGWDVDLVCTVR</sequence>
<dbReference type="SUPFAM" id="SSF53335">
    <property type="entry name" value="S-adenosyl-L-methionine-dependent methyltransferases"/>
    <property type="match status" value="1"/>
</dbReference>
<gene>
    <name evidence="2" type="ORF">MR241_04575</name>
</gene>
<proteinExistence type="predicted"/>
<evidence type="ECO:0000259" key="1">
    <source>
        <dbReference type="Pfam" id="PF05050"/>
    </source>
</evidence>
<keyword evidence="2" id="KW-0489">Methyltransferase</keyword>
<dbReference type="Pfam" id="PF05050">
    <property type="entry name" value="Methyltransf_21"/>
    <property type="match status" value="1"/>
</dbReference>